<name>M1PPT7_DESSD</name>
<dbReference type="InterPro" id="IPR032828">
    <property type="entry name" value="PolyA_RNA-bd"/>
</dbReference>
<dbReference type="InterPro" id="IPR052390">
    <property type="entry name" value="tRNA_nt/polyA_polymerase"/>
</dbReference>
<dbReference type="Gene3D" id="3.90.1640.10">
    <property type="entry name" value="inorganic pyrophosphatase (n-terminal core)"/>
    <property type="match status" value="1"/>
</dbReference>
<evidence type="ECO:0000256" key="7">
    <source>
        <dbReference type="ARBA" id="ARBA00022723"/>
    </source>
</evidence>
<dbReference type="Pfam" id="PF12627">
    <property type="entry name" value="PolyA_pol_RNAbd"/>
    <property type="match status" value="1"/>
</dbReference>
<dbReference type="OrthoDB" id="9805698at2"/>
<dbReference type="Pfam" id="PF00571">
    <property type="entry name" value="CBS"/>
    <property type="match status" value="2"/>
</dbReference>
<evidence type="ECO:0000313" key="14">
    <source>
        <dbReference type="EMBL" id="AGF78406.1"/>
    </source>
</evidence>
<dbReference type="Gene3D" id="3.10.580.10">
    <property type="entry name" value="CBS-domain"/>
    <property type="match status" value="1"/>
</dbReference>
<comment type="cofactor">
    <cofactor evidence="1">
        <name>Mg(2+)</name>
        <dbReference type="ChEBI" id="CHEBI:18420"/>
    </cofactor>
</comment>
<sequence>MKVITTHLNADFDGLASMIAAQKLYPDAVMAFPGSQEKNVRRFIAETLHHRYDFTRLKYIDLNQIDTLIVVDTRQKRRIGEFAKCLSNPKLNLHLYDHHPDTEDDMQGNLETIAPVGATITVICGVLQEKKISVSQEEATIYGLGIYEDTGSLTHMTTTPDDLFAAAWLLKKGAQLDIISQFLSYDLTARQVSLIHELSKTAKSYRISGIEAVVINLTLEEYEDDFSLIVRRFMIMENLDCLFALVSMEGRIYLIARSRVPEVNTGAIARDFNGGGHASAASATLRDMTMIEAQEQLIRSLHRHIKPQAIAGEMLSQPVISIPSNTSILEANSLLTRYNITALPVLADADSETATTPLPPAKIVGTISRRIVEKAIHHNLGTFPVSDYMTTDIEVLPLSATLSDIEELIIEHRQRLIPIIHEQRLEGVITRTDLLNMLINDPGHMPQDLGGADAPSTREKSKNVLQLISETLDRDLIILLRTIGEVAEDIGFKAYAVGGFVRDLLQKQKNLDLDIVVEGDGIIFAKQLVKTLGGRVRTHDRFKTANITLANGFKIDVATARLEYYEYPAALPTVELSSIKLDLYRRDFTINAMALQLNPALFGTLIDFFSCQNDLKDKLIKVLHNLSFVEDPSRILRAVRFEKRMDFKIARHTERLIHGAVKMDLFGKTNNPRIFTELKQIFEEENPILAIRRLADLELFQFLWPDLLPNLKIDRRFLHIIRQAQQAISWFHLLYLDEPIEPWRVYLLAIMARSRPRQIETFCERFQIHDHICRELIIQKLTADEIGNKLYGRIPEKNSEINQMLKNLTNEGLLYLMAIARKKEIKKTVSLYVTSLRNVQSLLNGDDLKKLGYIPGEQFKKMFSDITDARLDGLVKSREDEKQFILKHFPR</sequence>
<keyword evidence="11" id="KW-0129">CBS domain</keyword>
<keyword evidence="8" id="KW-0547">Nucleotide-binding</keyword>
<evidence type="ECO:0000256" key="5">
    <source>
        <dbReference type="ARBA" id="ARBA00022694"/>
    </source>
</evidence>
<protein>
    <submittedName>
        <fullName evidence="14">tRNA nucleotidyltransferase/poly(A) polymerase</fullName>
    </submittedName>
</protein>
<dbReference type="GO" id="GO:0000166">
    <property type="term" value="F:nucleotide binding"/>
    <property type="evidence" value="ECO:0007669"/>
    <property type="project" value="UniProtKB-KW"/>
</dbReference>
<dbReference type="InterPro" id="IPR038763">
    <property type="entry name" value="DHH_sf"/>
</dbReference>
<evidence type="ECO:0000256" key="6">
    <source>
        <dbReference type="ARBA" id="ARBA00022695"/>
    </source>
</evidence>
<feature type="domain" description="CBS" evidence="13">
    <location>
        <begin position="389"/>
        <end position="449"/>
    </location>
</feature>
<dbReference type="AlphaFoldDB" id="M1PPT7"/>
<evidence type="ECO:0000256" key="11">
    <source>
        <dbReference type="PROSITE-ProRule" id="PRU00703"/>
    </source>
</evidence>
<dbReference type="Proteomes" id="UP000011721">
    <property type="component" value="Chromosome"/>
</dbReference>
<dbReference type="CDD" id="cd17772">
    <property type="entry name" value="CBS_pair_DHH_polyA_Pol_assoc"/>
    <property type="match status" value="1"/>
</dbReference>
<dbReference type="InterPro" id="IPR001667">
    <property type="entry name" value="DDH_dom"/>
</dbReference>
<dbReference type="RefSeq" id="WP_015404097.1">
    <property type="nucleotide sequence ID" value="NC_020304.1"/>
</dbReference>
<dbReference type="PANTHER" id="PTHR47788">
    <property type="entry name" value="POLYA POLYMERASE"/>
    <property type="match status" value="1"/>
</dbReference>
<organism evidence="14 15">
    <name type="scientific">Desulfocapsa sulfexigens (strain DSM 10523 / SB164P1)</name>
    <dbReference type="NCBI Taxonomy" id="1167006"/>
    <lineage>
        <taxon>Bacteria</taxon>
        <taxon>Pseudomonadati</taxon>
        <taxon>Thermodesulfobacteriota</taxon>
        <taxon>Desulfobulbia</taxon>
        <taxon>Desulfobulbales</taxon>
        <taxon>Desulfocapsaceae</taxon>
        <taxon>Desulfocapsa</taxon>
    </lineage>
</organism>
<dbReference type="InterPro" id="IPR043519">
    <property type="entry name" value="NT_sf"/>
</dbReference>
<dbReference type="InterPro" id="IPR046342">
    <property type="entry name" value="CBS_dom_sf"/>
</dbReference>
<evidence type="ECO:0000256" key="9">
    <source>
        <dbReference type="ARBA" id="ARBA00022842"/>
    </source>
</evidence>
<dbReference type="Pfam" id="PF01368">
    <property type="entry name" value="DHH"/>
    <property type="match status" value="1"/>
</dbReference>
<keyword evidence="4 12" id="KW-0808">Transferase</keyword>
<dbReference type="KEGG" id="dsf:UWK_01849"/>
<dbReference type="CDD" id="cd05398">
    <property type="entry name" value="NT_ClassII-CCAase"/>
    <property type="match status" value="1"/>
</dbReference>
<dbReference type="SUPFAM" id="SSF54631">
    <property type="entry name" value="CBS-domain pair"/>
    <property type="match status" value="1"/>
</dbReference>
<dbReference type="GO" id="GO:0000049">
    <property type="term" value="F:tRNA binding"/>
    <property type="evidence" value="ECO:0007669"/>
    <property type="project" value="UniProtKB-KW"/>
</dbReference>
<keyword evidence="15" id="KW-1185">Reference proteome</keyword>
<dbReference type="InterPro" id="IPR002646">
    <property type="entry name" value="PolA_pol_head_dom"/>
</dbReference>
<dbReference type="Gene3D" id="1.10.3090.10">
    <property type="entry name" value="cca-adding enzyme, domain 2"/>
    <property type="match status" value="1"/>
</dbReference>
<feature type="domain" description="CBS" evidence="13">
    <location>
        <begin position="314"/>
        <end position="382"/>
    </location>
</feature>
<evidence type="ECO:0000256" key="4">
    <source>
        <dbReference type="ARBA" id="ARBA00022679"/>
    </source>
</evidence>
<dbReference type="SUPFAM" id="SSF64182">
    <property type="entry name" value="DHH phosphoesterases"/>
    <property type="match status" value="1"/>
</dbReference>
<dbReference type="STRING" id="1167006.UWK_01849"/>
<dbReference type="Pfam" id="PF01743">
    <property type="entry name" value="PolyA_pol"/>
    <property type="match status" value="1"/>
</dbReference>
<keyword evidence="5" id="KW-0819">tRNA processing</keyword>
<dbReference type="PATRIC" id="fig|1167006.5.peg.2035"/>
<evidence type="ECO:0000256" key="12">
    <source>
        <dbReference type="RuleBase" id="RU003953"/>
    </source>
</evidence>
<dbReference type="PANTHER" id="PTHR47788:SF1">
    <property type="entry name" value="A-ADDING TRNA NUCLEOTIDYLTRANSFERASE"/>
    <property type="match status" value="1"/>
</dbReference>
<evidence type="ECO:0000256" key="8">
    <source>
        <dbReference type="ARBA" id="ARBA00022741"/>
    </source>
</evidence>
<dbReference type="InterPro" id="IPR000644">
    <property type="entry name" value="CBS_dom"/>
</dbReference>
<reference evidence="15" key="1">
    <citation type="journal article" date="2013" name="Stand. Genomic Sci.">
        <title>Complete genome sequence of Desulfocapsa sulfexigens, a marine deltaproteobacterium specialized in disproportionating inorganic sulfur compounds.</title>
        <authorList>
            <person name="Finster K.W."/>
            <person name="Kjeldsen K.U."/>
            <person name="Kube M."/>
            <person name="Reinhardt R."/>
            <person name="Mussmann M."/>
            <person name="Amann R."/>
            <person name="Schreiber L."/>
        </authorList>
    </citation>
    <scope>NUCLEOTIDE SEQUENCE [LARGE SCALE GENOMIC DNA]</scope>
    <source>
        <strain evidence="15">DSM 10523 / SB164P1</strain>
    </source>
</reference>
<dbReference type="Gene3D" id="3.10.310.30">
    <property type="match status" value="1"/>
</dbReference>
<evidence type="ECO:0000256" key="3">
    <source>
        <dbReference type="ARBA" id="ARBA00022555"/>
    </source>
</evidence>
<evidence type="ECO:0000256" key="1">
    <source>
        <dbReference type="ARBA" id="ARBA00001946"/>
    </source>
</evidence>
<dbReference type="EMBL" id="CP003985">
    <property type="protein sequence ID" value="AGF78406.1"/>
    <property type="molecule type" value="Genomic_DNA"/>
</dbReference>
<dbReference type="GO" id="GO:0046872">
    <property type="term" value="F:metal ion binding"/>
    <property type="evidence" value="ECO:0007669"/>
    <property type="project" value="UniProtKB-KW"/>
</dbReference>
<dbReference type="Gene3D" id="3.30.460.10">
    <property type="entry name" value="Beta Polymerase, domain 2"/>
    <property type="match status" value="1"/>
</dbReference>
<proteinExistence type="inferred from homology"/>
<dbReference type="eggNOG" id="COG0618">
    <property type="taxonomic scope" value="Bacteria"/>
</dbReference>
<dbReference type="HOGENOM" id="CLU_015961_5_0_7"/>
<keyword evidence="7" id="KW-0479">Metal-binding</keyword>
<keyword evidence="6" id="KW-0548">Nucleotidyltransferase</keyword>
<dbReference type="GO" id="GO:0008033">
    <property type="term" value="P:tRNA processing"/>
    <property type="evidence" value="ECO:0007669"/>
    <property type="project" value="UniProtKB-KW"/>
</dbReference>
<keyword evidence="3" id="KW-0820">tRNA-binding</keyword>
<evidence type="ECO:0000256" key="2">
    <source>
        <dbReference type="ARBA" id="ARBA00007265"/>
    </source>
</evidence>
<evidence type="ECO:0000313" key="15">
    <source>
        <dbReference type="Proteomes" id="UP000011721"/>
    </source>
</evidence>
<dbReference type="PROSITE" id="PS51371">
    <property type="entry name" value="CBS"/>
    <property type="match status" value="2"/>
</dbReference>
<dbReference type="SUPFAM" id="SSF81891">
    <property type="entry name" value="Poly A polymerase C-terminal region-like"/>
    <property type="match status" value="1"/>
</dbReference>
<dbReference type="eggNOG" id="COG0517">
    <property type="taxonomic scope" value="Bacteria"/>
</dbReference>
<dbReference type="SMART" id="SM00116">
    <property type="entry name" value="CBS"/>
    <property type="match status" value="2"/>
</dbReference>
<gene>
    <name evidence="14" type="ordered locus">UWK_01849</name>
</gene>
<dbReference type="SUPFAM" id="SSF81301">
    <property type="entry name" value="Nucleotidyltransferase"/>
    <property type="match status" value="1"/>
</dbReference>
<comment type="similarity">
    <text evidence="2 12">Belongs to the tRNA nucleotidyltransferase/poly(A) polymerase family.</text>
</comment>
<keyword evidence="9" id="KW-0460">Magnesium</keyword>
<keyword evidence="10 12" id="KW-0694">RNA-binding</keyword>
<evidence type="ECO:0000256" key="10">
    <source>
        <dbReference type="ARBA" id="ARBA00022884"/>
    </source>
</evidence>
<evidence type="ECO:0000259" key="13">
    <source>
        <dbReference type="PROSITE" id="PS51371"/>
    </source>
</evidence>
<accession>M1PPT7</accession>
<dbReference type="eggNOG" id="COG0617">
    <property type="taxonomic scope" value="Bacteria"/>
</dbReference>
<dbReference type="GO" id="GO:0016779">
    <property type="term" value="F:nucleotidyltransferase activity"/>
    <property type="evidence" value="ECO:0007669"/>
    <property type="project" value="UniProtKB-KW"/>
</dbReference>